<dbReference type="AlphaFoldDB" id="A0A2D3URM4"/>
<dbReference type="EMBL" id="FJUY01000002">
    <property type="protein sequence ID" value="CZT16205.1"/>
    <property type="molecule type" value="Genomic_DNA"/>
</dbReference>
<dbReference type="InterPro" id="IPR011333">
    <property type="entry name" value="SKP1/BTB/POZ_sf"/>
</dbReference>
<evidence type="ECO:0000313" key="2">
    <source>
        <dbReference type="Proteomes" id="UP000225277"/>
    </source>
</evidence>
<keyword evidence="2" id="KW-1185">Reference proteome</keyword>
<sequence>MPPILLMLHRIRLRTSSHVLQLGSSVFRAMFGPHFKEGKALAENGTVEISLPEDDPQAMITMCKVMHISPDIMAKVPNYKELEHLAELADKYDTVSALGPATYLWISKALPQSRMQGRIGLMAVAYAFDHAELFDRVGHAIVMDAAAPAAWGVGGPEHMVPVFLKLEVLRSRLIQKIGKAIDDVISPEVSNGDGVDSSFKGRCGCDAQTKRVLALVRQLRRSRLWPLSEVYNRPLFVSIKAAKHLQLQLPKDIPLCEGSKTGTRGCVINQLETEGTIAKRFQAEADTWGTDVKICLMCAKSGSLGSVGPCRHR</sequence>
<gene>
    <name evidence="1" type="ORF">RCC_02047</name>
</gene>
<evidence type="ECO:0000313" key="1">
    <source>
        <dbReference type="EMBL" id="CZT16205.1"/>
    </source>
</evidence>
<dbReference type="STRING" id="112498.A0A2D3URM4"/>
<dbReference type="Proteomes" id="UP000225277">
    <property type="component" value="Unassembled WGS sequence"/>
</dbReference>
<dbReference type="GeneID" id="35597270"/>
<name>A0A2D3URM4_9PEZI</name>
<accession>A0A2D3URM4</accession>
<evidence type="ECO:0008006" key="3">
    <source>
        <dbReference type="Google" id="ProtNLM"/>
    </source>
</evidence>
<reference evidence="1 2" key="1">
    <citation type="submission" date="2016-03" db="EMBL/GenBank/DDBJ databases">
        <authorList>
            <person name="Ploux O."/>
        </authorList>
    </citation>
    <scope>NUCLEOTIDE SEQUENCE [LARGE SCALE GENOMIC DNA]</scope>
    <source>
        <strain evidence="1 2">URUG2</strain>
    </source>
</reference>
<organism evidence="1 2">
    <name type="scientific">Ramularia collo-cygni</name>
    <dbReference type="NCBI Taxonomy" id="112498"/>
    <lineage>
        <taxon>Eukaryota</taxon>
        <taxon>Fungi</taxon>
        <taxon>Dikarya</taxon>
        <taxon>Ascomycota</taxon>
        <taxon>Pezizomycotina</taxon>
        <taxon>Dothideomycetes</taxon>
        <taxon>Dothideomycetidae</taxon>
        <taxon>Mycosphaerellales</taxon>
        <taxon>Mycosphaerellaceae</taxon>
        <taxon>Ramularia</taxon>
    </lineage>
</organism>
<proteinExistence type="predicted"/>
<protein>
    <recommendedName>
        <fullName evidence="3">BTB domain-containing protein</fullName>
    </recommendedName>
</protein>
<dbReference type="Gene3D" id="3.30.710.10">
    <property type="entry name" value="Potassium Channel Kv1.1, Chain A"/>
    <property type="match status" value="1"/>
</dbReference>
<dbReference type="OrthoDB" id="5361286at2759"/>
<dbReference type="RefSeq" id="XP_023623098.1">
    <property type="nucleotide sequence ID" value="XM_023767330.1"/>
</dbReference>